<name>J0WUW0_AURST</name>
<evidence type="ECO:0000313" key="2">
    <source>
        <dbReference type="EMBL" id="EJD36665.1"/>
    </source>
</evidence>
<feature type="compositionally biased region" description="Low complexity" evidence="1">
    <location>
        <begin position="114"/>
        <end position="136"/>
    </location>
</feature>
<dbReference type="EMBL" id="JH687856">
    <property type="protein sequence ID" value="EJD36665.1"/>
    <property type="molecule type" value="Genomic_DNA"/>
</dbReference>
<dbReference type="Proteomes" id="UP000006514">
    <property type="component" value="Unassembled WGS sequence"/>
</dbReference>
<feature type="region of interest" description="Disordered" evidence="1">
    <location>
        <begin position="1"/>
        <end position="144"/>
    </location>
</feature>
<sequence>MSAPANRRPLAVAQDKTGSRVRHGQRLPRRGQRLGPSLSQQLDLADAKDAATTVPYPVTPRRARRTSPSFNIVSSRYSSPSSGDDEEESFNRIFTRQRVYTPSSQSQRSIKIRASSPRSNSSPAAHASPTSPMASPTRPIARLPPRTGLFRARTVDVNVERITSKALEFNVAISHARVTWDNIQSKVAHLFSDGGFGLEMFDELIGQWRQVGLDGNVTVLPSQSLVRARVVHANAHSLDAIELFTSELETSSPDRSNINGKRPTFAPLKMAPRPDKKHHFTLVTSELSHLHDGTRVLLLAGIPADFAQDARAQETTVTMSTKKAKRMHRILVKKKTGVGVENLYDVAIDVESYERFGPIPDPSYEPTIARLKAPEPELPDDPDGWAKLIPEGMNPMDYWNISPPPSPEPSEPEPYEPEKFMFQVDKYDEDLGFDHNEQTEWIPFFRRCLQLSSDMHKFRKEHRRPRVVKAR</sequence>
<accession>J0WUW0</accession>
<protein>
    <submittedName>
        <fullName evidence="2">Uncharacterized protein</fullName>
    </submittedName>
</protein>
<feature type="compositionally biased region" description="Polar residues" evidence="1">
    <location>
        <begin position="92"/>
        <end position="109"/>
    </location>
</feature>
<gene>
    <name evidence="2" type="ORF">AURDEDRAFT_174264</name>
</gene>
<feature type="compositionally biased region" description="Basic residues" evidence="1">
    <location>
        <begin position="19"/>
        <end position="32"/>
    </location>
</feature>
<dbReference type="KEGG" id="adl:AURDEDRAFT_174264"/>
<keyword evidence="3" id="KW-1185">Reference proteome</keyword>
<reference evidence="3" key="1">
    <citation type="journal article" date="2012" name="Science">
        <title>The Paleozoic origin of enzymatic lignin decomposition reconstructed from 31 fungal genomes.</title>
        <authorList>
            <person name="Floudas D."/>
            <person name="Binder M."/>
            <person name="Riley R."/>
            <person name="Barry K."/>
            <person name="Blanchette R.A."/>
            <person name="Henrissat B."/>
            <person name="Martinez A.T."/>
            <person name="Otillar R."/>
            <person name="Spatafora J.W."/>
            <person name="Yadav J.S."/>
            <person name="Aerts A."/>
            <person name="Benoit I."/>
            <person name="Boyd A."/>
            <person name="Carlson A."/>
            <person name="Copeland A."/>
            <person name="Coutinho P.M."/>
            <person name="de Vries R.P."/>
            <person name="Ferreira P."/>
            <person name="Findley K."/>
            <person name="Foster B."/>
            <person name="Gaskell J."/>
            <person name="Glotzer D."/>
            <person name="Gorecki P."/>
            <person name="Heitman J."/>
            <person name="Hesse C."/>
            <person name="Hori C."/>
            <person name="Igarashi K."/>
            <person name="Jurgens J.A."/>
            <person name="Kallen N."/>
            <person name="Kersten P."/>
            <person name="Kohler A."/>
            <person name="Kuees U."/>
            <person name="Kumar T.K.A."/>
            <person name="Kuo A."/>
            <person name="LaButti K."/>
            <person name="Larrondo L.F."/>
            <person name="Lindquist E."/>
            <person name="Ling A."/>
            <person name="Lombard V."/>
            <person name="Lucas S."/>
            <person name="Lundell T."/>
            <person name="Martin R."/>
            <person name="McLaughlin D.J."/>
            <person name="Morgenstern I."/>
            <person name="Morin E."/>
            <person name="Murat C."/>
            <person name="Nagy L.G."/>
            <person name="Nolan M."/>
            <person name="Ohm R.A."/>
            <person name="Patyshakuliyeva A."/>
            <person name="Rokas A."/>
            <person name="Ruiz-Duenas F.J."/>
            <person name="Sabat G."/>
            <person name="Salamov A."/>
            <person name="Samejima M."/>
            <person name="Schmutz J."/>
            <person name="Slot J.C."/>
            <person name="St John F."/>
            <person name="Stenlid J."/>
            <person name="Sun H."/>
            <person name="Sun S."/>
            <person name="Syed K."/>
            <person name="Tsang A."/>
            <person name="Wiebenga A."/>
            <person name="Young D."/>
            <person name="Pisabarro A."/>
            <person name="Eastwood D.C."/>
            <person name="Martin F."/>
            <person name="Cullen D."/>
            <person name="Grigoriev I.V."/>
            <person name="Hibbett D.S."/>
        </authorList>
    </citation>
    <scope>NUCLEOTIDE SEQUENCE [LARGE SCALE GENOMIC DNA]</scope>
    <source>
        <strain evidence="3">TFB10046</strain>
    </source>
</reference>
<dbReference type="AlphaFoldDB" id="J0WUW0"/>
<evidence type="ECO:0000256" key="1">
    <source>
        <dbReference type="SAM" id="MobiDB-lite"/>
    </source>
</evidence>
<proteinExistence type="predicted"/>
<evidence type="ECO:0000313" key="3">
    <source>
        <dbReference type="Proteomes" id="UP000006514"/>
    </source>
</evidence>
<dbReference type="InParanoid" id="J0WUW0"/>
<organism evidence="2 3">
    <name type="scientific">Auricularia subglabra (strain TFB-10046 / SS5)</name>
    <name type="common">White-rot fungus</name>
    <name type="synonym">Auricularia delicata (strain TFB10046)</name>
    <dbReference type="NCBI Taxonomy" id="717982"/>
    <lineage>
        <taxon>Eukaryota</taxon>
        <taxon>Fungi</taxon>
        <taxon>Dikarya</taxon>
        <taxon>Basidiomycota</taxon>
        <taxon>Agaricomycotina</taxon>
        <taxon>Agaricomycetes</taxon>
        <taxon>Auriculariales</taxon>
        <taxon>Auriculariaceae</taxon>
        <taxon>Auricularia</taxon>
    </lineage>
</organism>